<comment type="caution">
    <text evidence="8">The sequence shown here is derived from an EMBL/GenBank/DDBJ whole genome shotgun (WGS) entry which is preliminary data.</text>
</comment>
<protein>
    <submittedName>
        <fullName evidence="8">Retrovirus-related Pol polyprotein from transposon 17.6</fullName>
    </submittedName>
</protein>
<gene>
    <name evidence="8" type="primary">pol_3884</name>
    <name evidence="8" type="ORF">AVEN_16269_1</name>
</gene>
<evidence type="ECO:0000256" key="2">
    <source>
        <dbReference type="ARBA" id="ARBA00022695"/>
    </source>
</evidence>
<dbReference type="FunFam" id="3.10.20.370:FF:000001">
    <property type="entry name" value="Retrovirus-related Pol polyprotein from transposon 17.6-like protein"/>
    <property type="match status" value="1"/>
</dbReference>
<dbReference type="InterPro" id="IPR043502">
    <property type="entry name" value="DNA/RNA_pol_sf"/>
</dbReference>
<dbReference type="GO" id="GO:0004519">
    <property type="term" value="F:endonuclease activity"/>
    <property type="evidence" value="ECO:0007669"/>
    <property type="project" value="UniProtKB-KW"/>
</dbReference>
<dbReference type="InterPro" id="IPR041373">
    <property type="entry name" value="RT_RNaseH"/>
</dbReference>
<dbReference type="AlphaFoldDB" id="A0A4Y2TH34"/>
<dbReference type="EMBL" id="BGPR01027901">
    <property type="protein sequence ID" value="GBN98746.1"/>
    <property type="molecule type" value="Genomic_DNA"/>
</dbReference>
<dbReference type="PANTHER" id="PTHR37984:SF5">
    <property type="entry name" value="PROTEIN NYNRIN-LIKE"/>
    <property type="match status" value="1"/>
</dbReference>
<keyword evidence="1" id="KW-0808">Transferase</keyword>
<evidence type="ECO:0000256" key="5">
    <source>
        <dbReference type="ARBA" id="ARBA00022801"/>
    </source>
</evidence>
<proteinExistence type="predicted"/>
<keyword evidence="5" id="KW-0378">Hydrolase</keyword>
<dbReference type="PANTHER" id="PTHR37984">
    <property type="entry name" value="PROTEIN CBG26694"/>
    <property type="match status" value="1"/>
</dbReference>
<dbReference type="Pfam" id="PF17917">
    <property type="entry name" value="RT_RNaseH"/>
    <property type="match status" value="1"/>
</dbReference>
<name>A0A4Y2TH34_ARAVE</name>
<dbReference type="OrthoDB" id="6415283at2759"/>
<keyword evidence="2" id="KW-0548">Nucleotidyltransferase</keyword>
<accession>A0A4Y2TH34</accession>
<evidence type="ECO:0000259" key="7">
    <source>
        <dbReference type="Pfam" id="PF17917"/>
    </source>
</evidence>
<dbReference type="CDD" id="cd09274">
    <property type="entry name" value="RNase_HI_RT_Ty3"/>
    <property type="match status" value="1"/>
</dbReference>
<dbReference type="InterPro" id="IPR050951">
    <property type="entry name" value="Retrovirus_Pol_polyprotein"/>
</dbReference>
<keyword evidence="3" id="KW-0540">Nuclease</keyword>
<sequence length="147" mass="16921">MSKAFDTIKGKLVERPVLHAPDYSKQFIIQVDSSNTGTGVVLCQRDKKGEEHPILYLSRKFIKAELNYCTTEKECLGIIYAIKKLHHYLDGQPFKIETNHNPLVWLQSNVGNNQRLMRWSLALQPFNYTIIHRSGKSIKHVDALSRV</sequence>
<dbReference type="Proteomes" id="UP000499080">
    <property type="component" value="Unassembled WGS sequence"/>
</dbReference>
<reference evidence="8 9" key="1">
    <citation type="journal article" date="2019" name="Sci. Rep.">
        <title>Orb-weaving spider Araneus ventricosus genome elucidates the spidroin gene catalogue.</title>
        <authorList>
            <person name="Kono N."/>
            <person name="Nakamura H."/>
            <person name="Ohtoshi R."/>
            <person name="Moran D.A.P."/>
            <person name="Shinohara A."/>
            <person name="Yoshida Y."/>
            <person name="Fujiwara M."/>
            <person name="Mori M."/>
            <person name="Tomita M."/>
            <person name="Arakawa K."/>
        </authorList>
    </citation>
    <scope>NUCLEOTIDE SEQUENCE [LARGE SCALE GENOMIC DNA]</scope>
</reference>
<evidence type="ECO:0000256" key="1">
    <source>
        <dbReference type="ARBA" id="ARBA00022679"/>
    </source>
</evidence>
<evidence type="ECO:0000256" key="6">
    <source>
        <dbReference type="ARBA" id="ARBA00022918"/>
    </source>
</evidence>
<feature type="domain" description="Reverse transcriptase RNase H-like" evidence="7">
    <location>
        <begin position="22"/>
        <end position="126"/>
    </location>
</feature>
<keyword evidence="4" id="KW-0255">Endonuclease</keyword>
<evidence type="ECO:0000313" key="8">
    <source>
        <dbReference type="EMBL" id="GBN98746.1"/>
    </source>
</evidence>
<dbReference type="SUPFAM" id="SSF56672">
    <property type="entry name" value="DNA/RNA polymerases"/>
    <property type="match status" value="1"/>
</dbReference>
<evidence type="ECO:0000256" key="4">
    <source>
        <dbReference type="ARBA" id="ARBA00022759"/>
    </source>
</evidence>
<evidence type="ECO:0000256" key="3">
    <source>
        <dbReference type="ARBA" id="ARBA00022722"/>
    </source>
</evidence>
<evidence type="ECO:0000313" key="9">
    <source>
        <dbReference type="Proteomes" id="UP000499080"/>
    </source>
</evidence>
<organism evidence="8 9">
    <name type="scientific">Araneus ventricosus</name>
    <name type="common">Orbweaver spider</name>
    <name type="synonym">Epeira ventricosa</name>
    <dbReference type="NCBI Taxonomy" id="182803"/>
    <lineage>
        <taxon>Eukaryota</taxon>
        <taxon>Metazoa</taxon>
        <taxon>Ecdysozoa</taxon>
        <taxon>Arthropoda</taxon>
        <taxon>Chelicerata</taxon>
        <taxon>Arachnida</taxon>
        <taxon>Araneae</taxon>
        <taxon>Araneomorphae</taxon>
        <taxon>Entelegynae</taxon>
        <taxon>Araneoidea</taxon>
        <taxon>Araneidae</taxon>
        <taxon>Araneus</taxon>
    </lineage>
</organism>
<dbReference type="GO" id="GO:0003964">
    <property type="term" value="F:RNA-directed DNA polymerase activity"/>
    <property type="evidence" value="ECO:0007669"/>
    <property type="project" value="UniProtKB-KW"/>
</dbReference>
<keyword evidence="6" id="KW-0695">RNA-directed DNA polymerase</keyword>
<dbReference type="GO" id="GO:0016787">
    <property type="term" value="F:hydrolase activity"/>
    <property type="evidence" value="ECO:0007669"/>
    <property type="project" value="UniProtKB-KW"/>
</dbReference>
<dbReference type="Gene3D" id="3.10.20.370">
    <property type="match status" value="1"/>
</dbReference>
<keyword evidence="9" id="KW-1185">Reference proteome</keyword>